<dbReference type="CDD" id="cd06091">
    <property type="entry name" value="KOW_NusG"/>
    <property type="match status" value="1"/>
</dbReference>
<comment type="caution">
    <text evidence="6">The sequence shown here is derived from an EMBL/GenBank/DDBJ whole genome shotgun (WGS) entry which is preliminary data.</text>
</comment>
<feature type="region of interest" description="Disordered" evidence="4">
    <location>
        <begin position="23"/>
        <end position="45"/>
    </location>
</feature>
<evidence type="ECO:0000313" key="6">
    <source>
        <dbReference type="EMBL" id="GJD88204.1"/>
    </source>
</evidence>
<keyword evidence="2" id="KW-0805">Transcription regulation</keyword>
<proteinExistence type="predicted"/>
<dbReference type="Gene3D" id="3.30.70.940">
    <property type="entry name" value="NusG, N-terminal domain"/>
    <property type="match status" value="1"/>
</dbReference>
<dbReference type="InterPro" id="IPR043425">
    <property type="entry name" value="NusG-like"/>
</dbReference>
<evidence type="ECO:0000256" key="1">
    <source>
        <dbReference type="ARBA" id="ARBA00022814"/>
    </source>
</evidence>
<dbReference type="Proteomes" id="UP001055247">
    <property type="component" value="Unassembled WGS sequence"/>
</dbReference>
<dbReference type="Pfam" id="PF02357">
    <property type="entry name" value="NusG"/>
    <property type="match status" value="1"/>
</dbReference>
<evidence type="ECO:0000259" key="5">
    <source>
        <dbReference type="Pfam" id="PF02357"/>
    </source>
</evidence>
<dbReference type="InterPro" id="IPR036735">
    <property type="entry name" value="NGN_dom_sf"/>
</dbReference>
<keyword evidence="1" id="KW-0889">Transcription antitermination</keyword>
<protein>
    <submittedName>
        <fullName evidence="6">Transcription termination/antitermination protein NusG</fullName>
    </submittedName>
</protein>
<reference evidence="6" key="2">
    <citation type="submission" date="2021-08" db="EMBL/GenBank/DDBJ databases">
        <authorList>
            <person name="Tani A."/>
            <person name="Ola A."/>
            <person name="Ogura Y."/>
            <person name="Katsura K."/>
            <person name="Hayashi T."/>
        </authorList>
    </citation>
    <scope>NUCLEOTIDE SEQUENCE</scope>
    <source>
        <strain evidence="6">DSM 16372</strain>
    </source>
</reference>
<dbReference type="InterPro" id="IPR008991">
    <property type="entry name" value="Translation_prot_SH3-like_sf"/>
</dbReference>
<accession>A0AAV4ZIA7</accession>
<evidence type="ECO:0000256" key="4">
    <source>
        <dbReference type="SAM" id="MobiDB-lite"/>
    </source>
</evidence>
<dbReference type="GO" id="GO:0031564">
    <property type="term" value="P:transcription antitermination"/>
    <property type="evidence" value="ECO:0007669"/>
    <property type="project" value="UniProtKB-KW"/>
</dbReference>
<evidence type="ECO:0000256" key="3">
    <source>
        <dbReference type="ARBA" id="ARBA00023163"/>
    </source>
</evidence>
<name>A0AAV4ZIA7_9HYPH</name>
<dbReference type="SUPFAM" id="SSF82679">
    <property type="entry name" value="N-utilization substance G protein NusG, N-terminal domain"/>
    <property type="match status" value="1"/>
</dbReference>
<dbReference type="AlphaFoldDB" id="A0AAV4ZIA7"/>
<reference evidence="6" key="1">
    <citation type="journal article" date="2016" name="Front. Microbiol.">
        <title>Genome Sequence of the Piezophilic, Mesophilic Sulfate-Reducing Bacterium Desulfovibrio indicus J2T.</title>
        <authorList>
            <person name="Cao J."/>
            <person name="Maignien L."/>
            <person name="Shao Z."/>
            <person name="Alain K."/>
            <person name="Jebbar M."/>
        </authorList>
    </citation>
    <scope>NUCLEOTIDE SEQUENCE</scope>
    <source>
        <strain evidence="6">DSM 16372</strain>
    </source>
</reference>
<keyword evidence="7" id="KW-1185">Reference proteome</keyword>
<evidence type="ECO:0000256" key="2">
    <source>
        <dbReference type="ARBA" id="ARBA00023015"/>
    </source>
</evidence>
<dbReference type="SUPFAM" id="SSF50104">
    <property type="entry name" value="Translation proteins SH3-like domain"/>
    <property type="match status" value="1"/>
</dbReference>
<dbReference type="InterPro" id="IPR006645">
    <property type="entry name" value="NGN-like_dom"/>
</dbReference>
<keyword evidence="3" id="KW-0804">Transcription</keyword>
<dbReference type="PANTHER" id="PTHR30265:SF4">
    <property type="entry name" value="KOW MOTIF FAMILY PROTEIN, EXPRESSED"/>
    <property type="match status" value="1"/>
</dbReference>
<dbReference type="EMBL" id="BPQO01000006">
    <property type="protein sequence ID" value="GJD88204.1"/>
    <property type="molecule type" value="Genomic_DNA"/>
</dbReference>
<gene>
    <name evidence="6" type="primary">nusG_1</name>
    <name evidence="6" type="ORF">BHAOGJBA_1717</name>
</gene>
<sequence>MTRLNKRQRLKVRRQRRAERLAAKAAGIPLAGSPTPGQKTSAAEPIRGRASEVIDTSLLWHMARTAPRMGDRARRALREIEVATFLPRASEVVVRRGRRVIRHTPLIIRTVFIGVRDEAHLAEVRSQPGIAEIVSHPEAEAGLAGNVQQIVRRPARLDPGDLQRFIDALAAGEIVQPVGVRVGSSVVVMTGPFASFPATVEAILPGDRLRVAVSIFGRPSAVELGMADVQAV</sequence>
<dbReference type="PANTHER" id="PTHR30265">
    <property type="entry name" value="RHO-INTERACTING TRANSCRIPTION TERMINATION FACTOR NUSG"/>
    <property type="match status" value="1"/>
</dbReference>
<evidence type="ECO:0000313" key="7">
    <source>
        <dbReference type="Proteomes" id="UP001055247"/>
    </source>
</evidence>
<dbReference type="GO" id="GO:0006354">
    <property type="term" value="P:DNA-templated transcription elongation"/>
    <property type="evidence" value="ECO:0007669"/>
    <property type="project" value="InterPro"/>
</dbReference>
<organism evidence="6 7">
    <name type="scientific">Methylobacterium hispanicum</name>
    <dbReference type="NCBI Taxonomy" id="270350"/>
    <lineage>
        <taxon>Bacteria</taxon>
        <taxon>Pseudomonadati</taxon>
        <taxon>Pseudomonadota</taxon>
        <taxon>Alphaproteobacteria</taxon>
        <taxon>Hyphomicrobiales</taxon>
        <taxon>Methylobacteriaceae</taxon>
        <taxon>Methylobacterium</taxon>
    </lineage>
</organism>
<feature type="domain" description="NusG-like N-terminal" evidence="5">
    <location>
        <begin position="60"/>
        <end position="136"/>
    </location>
</feature>